<evidence type="ECO:0000256" key="6">
    <source>
        <dbReference type="ARBA" id="ARBA00013958"/>
    </source>
</evidence>
<feature type="binding site" evidence="16">
    <location>
        <position position="53"/>
    </location>
    <ligand>
        <name>substrate</name>
    </ligand>
</feature>
<keyword evidence="13" id="KW-0346">Stress response</keyword>
<dbReference type="FunFam" id="2.30.42.10:FF:000037">
    <property type="entry name" value="Periplasmic serine endoprotease DegP-like"/>
    <property type="match status" value="1"/>
</dbReference>
<evidence type="ECO:0000256" key="13">
    <source>
        <dbReference type="ARBA" id="ARBA00023016"/>
    </source>
</evidence>
<feature type="domain" description="PDZ" evidence="18">
    <location>
        <begin position="378"/>
        <end position="456"/>
    </location>
</feature>
<dbReference type="PRINTS" id="PR00834">
    <property type="entry name" value="PROTEASES2C"/>
</dbReference>
<dbReference type="Pfam" id="PF13180">
    <property type="entry name" value="PDZ_2"/>
    <property type="match status" value="1"/>
</dbReference>
<feature type="active site" description="Charge relay system" evidence="15">
    <location>
        <position position="113"/>
    </location>
</feature>
<gene>
    <name evidence="19" type="primary">mucD</name>
    <name evidence="19" type="ORF">HMPREF0198_0119</name>
</gene>
<keyword evidence="11 19" id="KW-0378">Hydrolase</keyword>
<evidence type="ECO:0000256" key="7">
    <source>
        <dbReference type="ARBA" id="ARBA00022670"/>
    </source>
</evidence>
<comment type="function">
    <text evidence="2">Might be efficient in the degradation of transiently denatured and unfolded proteins which accumulate in the periplasm following stress conditions.</text>
</comment>
<dbReference type="InterPro" id="IPR001940">
    <property type="entry name" value="Peptidase_S1C"/>
</dbReference>
<feature type="active site" description="Charge relay system" evidence="15">
    <location>
        <position position="143"/>
    </location>
</feature>
<keyword evidence="12" id="KW-0720">Serine protease</keyword>
<evidence type="ECO:0000256" key="5">
    <source>
        <dbReference type="ARBA" id="ARBA00013035"/>
    </source>
</evidence>
<dbReference type="GO" id="GO:0042597">
    <property type="term" value="C:periplasmic space"/>
    <property type="evidence" value="ECO:0007669"/>
    <property type="project" value="UniProtKB-SubCell"/>
</dbReference>
<keyword evidence="7" id="KW-0645">Protease</keyword>
<sequence length="465" mass="49519">MRPILKQSEVFMNKTLVILALALAAPMSFADPAPDFTALVAKTKDAVVSIEVESRVSAPSTINGFPPEIFEDFFGFPEPFGQQFEAPREQRILQGQGSGFIIDSDGYILTNAHVVEGAEKVRVQLNNNKEYNADVIGLDKRTDVALVKIQGDHLPVAKIGDSDQVQVGDWVLAIGSPFGFSHTATQGIVSAVARNLPSGDYVPFIQTDAAINPGNSGGPLFNSKGEVIAINSQIYSRSGAFNGLAFSIPINMAKNIADQLKDKGEVVRGWLGVRIQGLDQTLAESFGMEKPQGALVASVEENSPAAKAGIENGDVILQYNGKAVSKSADLPAYVASTPIGEKVEIKLLRDGKEETVKAEIGNLNDVSGDGKASASIRGLSLGTLENEDREALDYRGKGVRISGVKPGSAAEKSGLRAGDIIIAVGGKRVEDPKTAQRLLEKANSKRPVPLLIYRNGQNLYLALQP</sequence>
<organism evidence="19 20">
    <name type="scientific">Cardiobacterium hominis (strain ATCC 15826 / DSM 8339 / NCTC 10426 / 6573)</name>
    <dbReference type="NCBI Taxonomy" id="638300"/>
    <lineage>
        <taxon>Bacteria</taxon>
        <taxon>Pseudomonadati</taxon>
        <taxon>Pseudomonadota</taxon>
        <taxon>Gammaproteobacteria</taxon>
        <taxon>Cardiobacteriales</taxon>
        <taxon>Cardiobacteriaceae</taxon>
        <taxon>Cardiobacterium</taxon>
    </lineage>
</organism>
<dbReference type="InterPro" id="IPR009003">
    <property type="entry name" value="Peptidase_S1_PA"/>
</dbReference>
<feature type="binding site" evidence="16">
    <location>
        <position position="143"/>
    </location>
    <ligand>
        <name>substrate</name>
    </ligand>
</feature>
<evidence type="ECO:0000259" key="18">
    <source>
        <dbReference type="PROSITE" id="PS50106"/>
    </source>
</evidence>
<feature type="signal peptide" evidence="17">
    <location>
        <begin position="1"/>
        <end position="30"/>
    </location>
</feature>
<dbReference type="Pfam" id="PF17820">
    <property type="entry name" value="PDZ_6"/>
    <property type="match status" value="1"/>
</dbReference>
<keyword evidence="9" id="KW-0677">Repeat</keyword>
<comment type="similarity">
    <text evidence="4">Belongs to the peptidase S1C family.</text>
</comment>
<keyword evidence="20" id="KW-1185">Reference proteome</keyword>
<evidence type="ECO:0000256" key="17">
    <source>
        <dbReference type="SAM" id="SignalP"/>
    </source>
</evidence>
<dbReference type="InterPro" id="IPR001478">
    <property type="entry name" value="PDZ"/>
</dbReference>
<comment type="subcellular location">
    <subcellularLocation>
        <location evidence="3">Periplasm</location>
    </subcellularLocation>
</comment>
<name>C8N6J3_CARH6</name>
<evidence type="ECO:0000256" key="11">
    <source>
        <dbReference type="ARBA" id="ARBA00022801"/>
    </source>
</evidence>
<protein>
    <recommendedName>
        <fullName evidence="6">Probable periplasmic serine endoprotease DegP-like</fullName>
        <ecNumber evidence="5">3.4.21.107</ecNumber>
    </recommendedName>
    <alternativeName>
        <fullName evidence="14">Protease Do</fullName>
    </alternativeName>
</protein>
<dbReference type="PANTHER" id="PTHR22939">
    <property type="entry name" value="SERINE PROTEASE FAMILY S1C HTRA-RELATED"/>
    <property type="match status" value="1"/>
</dbReference>
<feature type="chain" id="PRO_5039659077" description="Probable periplasmic serine endoprotease DegP-like" evidence="17">
    <location>
        <begin position="31"/>
        <end position="465"/>
    </location>
</feature>
<evidence type="ECO:0000313" key="20">
    <source>
        <dbReference type="Proteomes" id="UP000004870"/>
    </source>
</evidence>
<dbReference type="EC" id="3.4.21.107" evidence="5"/>
<evidence type="ECO:0000256" key="15">
    <source>
        <dbReference type="PIRSR" id="PIRSR611782-1"/>
    </source>
</evidence>
<dbReference type="CDD" id="cd10839">
    <property type="entry name" value="cpPDZ1_DegP-like"/>
    <property type="match status" value="1"/>
</dbReference>
<dbReference type="HOGENOM" id="CLU_020120_1_0_6"/>
<evidence type="ECO:0000256" key="4">
    <source>
        <dbReference type="ARBA" id="ARBA00010541"/>
    </source>
</evidence>
<feature type="binding site" evidence="16">
    <location>
        <position position="113"/>
    </location>
    <ligand>
        <name>substrate</name>
    </ligand>
</feature>
<dbReference type="InterPro" id="IPR041489">
    <property type="entry name" value="PDZ_6"/>
</dbReference>
<dbReference type="PANTHER" id="PTHR22939:SF130">
    <property type="entry name" value="PERIPLASMIC SERINE ENDOPROTEASE DEGP-LIKE-RELATED"/>
    <property type="match status" value="1"/>
</dbReference>
<dbReference type="Gene3D" id="2.30.42.10">
    <property type="match status" value="2"/>
</dbReference>
<dbReference type="Gene3D" id="2.40.10.120">
    <property type="match status" value="1"/>
</dbReference>
<keyword evidence="10" id="KW-0574">Periplasm</keyword>
<evidence type="ECO:0000256" key="9">
    <source>
        <dbReference type="ARBA" id="ARBA00022737"/>
    </source>
</evidence>
<comment type="catalytic activity">
    <reaction evidence="1">
        <text>Acts on substrates that are at least partially unfolded. The cleavage site P1 residue is normally between a pair of hydrophobic residues, such as Val-|-Val.</text>
        <dbReference type="EC" id="3.4.21.107"/>
    </reaction>
</comment>
<feature type="active site" description="Charge relay system" evidence="15">
    <location>
        <position position="216"/>
    </location>
</feature>
<dbReference type="Proteomes" id="UP000004870">
    <property type="component" value="Unassembled WGS sequence"/>
</dbReference>
<evidence type="ECO:0000256" key="12">
    <source>
        <dbReference type="ARBA" id="ARBA00022825"/>
    </source>
</evidence>
<evidence type="ECO:0000256" key="10">
    <source>
        <dbReference type="ARBA" id="ARBA00022764"/>
    </source>
</evidence>
<evidence type="ECO:0000256" key="16">
    <source>
        <dbReference type="PIRSR" id="PIRSR611782-2"/>
    </source>
</evidence>
<dbReference type="EMBL" id="ACKY01000008">
    <property type="protein sequence ID" value="EEV89751.1"/>
    <property type="molecule type" value="Genomic_DNA"/>
</dbReference>
<reference evidence="19 20" key="1">
    <citation type="submission" date="2009-08" db="EMBL/GenBank/DDBJ databases">
        <authorList>
            <person name="Qin X."/>
            <person name="Bachman B."/>
            <person name="Battles P."/>
            <person name="Bell A."/>
            <person name="Bess C."/>
            <person name="Bickham C."/>
            <person name="Chaboub L."/>
            <person name="Chen D."/>
            <person name="Coyle M."/>
            <person name="Deiros D.R."/>
            <person name="Dinh H."/>
            <person name="Forbes L."/>
            <person name="Fowler G."/>
            <person name="Francisco L."/>
            <person name="Fu Q."/>
            <person name="Gubbala S."/>
            <person name="Hale W."/>
            <person name="Han Y."/>
            <person name="Hemphill L."/>
            <person name="Highlander S.K."/>
            <person name="Hirani K."/>
            <person name="Hogues M."/>
            <person name="Jackson L."/>
            <person name="Jakkamsetti A."/>
            <person name="Javaid M."/>
            <person name="Jiang H."/>
            <person name="Korchina V."/>
            <person name="Kovar C."/>
            <person name="Lara F."/>
            <person name="Lee S."/>
            <person name="Mata R."/>
            <person name="Mathew T."/>
            <person name="Moen C."/>
            <person name="Morales K."/>
            <person name="Munidasa M."/>
            <person name="Nazareth L."/>
            <person name="Ngo R."/>
            <person name="Nguyen L."/>
            <person name="Okwuonu G."/>
            <person name="Ongeri F."/>
            <person name="Patil S."/>
            <person name="Petrosino J."/>
            <person name="Pham C."/>
            <person name="Pham P."/>
            <person name="Pu L.-L."/>
            <person name="Puazo M."/>
            <person name="Raj R."/>
            <person name="Reid J."/>
            <person name="Rouhana J."/>
            <person name="Saada N."/>
            <person name="Shang Y."/>
            <person name="Simmons D."/>
            <person name="Thornton R."/>
            <person name="Warren J."/>
            <person name="Weissenberger G."/>
            <person name="Zhang J."/>
            <person name="Zhang L."/>
            <person name="Zhou C."/>
            <person name="Zhu D."/>
            <person name="Muzny D."/>
            <person name="Worley K."/>
            <person name="Gibbs R."/>
        </authorList>
    </citation>
    <scope>NUCLEOTIDE SEQUENCE [LARGE SCALE GENOMIC DNA]</scope>
    <source>
        <strain evidence="20">ATCC 15826 / DSM 8339 / NCTC 10426 / 6573</strain>
    </source>
</reference>
<dbReference type="Pfam" id="PF13365">
    <property type="entry name" value="Trypsin_2"/>
    <property type="match status" value="1"/>
</dbReference>
<dbReference type="GO" id="GO:0006508">
    <property type="term" value="P:proteolysis"/>
    <property type="evidence" value="ECO:0007669"/>
    <property type="project" value="UniProtKB-KW"/>
</dbReference>
<dbReference type="STRING" id="2718.CHUV0807_0243"/>
<evidence type="ECO:0000256" key="14">
    <source>
        <dbReference type="ARBA" id="ARBA00032850"/>
    </source>
</evidence>
<dbReference type="InterPro" id="IPR011782">
    <property type="entry name" value="Pept_S1C_Do"/>
</dbReference>
<dbReference type="AlphaFoldDB" id="C8N6J3"/>
<evidence type="ECO:0000313" key="19">
    <source>
        <dbReference type="EMBL" id="EEV89751.1"/>
    </source>
</evidence>
<dbReference type="SUPFAM" id="SSF50494">
    <property type="entry name" value="Trypsin-like serine proteases"/>
    <property type="match status" value="1"/>
</dbReference>
<accession>C8N6J3</accession>
<dbReference type="NCBIfam" id="TIGR02037">
    <property type="entry name" value="degP_htrA_DO"/>
    <property type="match status" value="1"/>
</dbReference>
<dbReference type="SMART" id="SM00228">
    <property type="entry name" value="PDZ"/>
    <property type="match status" value="2"/>
</dbReference>
<comment type="caution">
    <text evidence="19">The sequence shown here is derived from an EMBL/GenBank/DDBJ whole genome shotgun (WGS) entry which is preliminary data.</text>
</comment>
<dbReference type="PROSITE" id="PS50106">
    <property type="entry name" value="PDZ"/>
    <property type="match status" value="2"/>
</dbReference>
<evidence type="ECO:0000256" key="1">
    <source>
        <dbReference type="ARBA" id="ARBA00001772"/>
    </source>
</evidence>
<keyword evidence="8 17" id="KW-0732">Signal</keyword>
<feature type="domain" description="PDZ" evidence="18">
    <location>
        <begin position="255"/>
        <end position="351"/>
    </location>
</feature>
<evidence type="ECO:0000256" key="2">
    <source>
        <dbReference type="ARBA" id="ARBA00002610"/>
    </source>
</evidence>
<evidence type="ECO:0000256" key="3">
    <source>
        <dbReference type="ARBA" id="ARBA00004418"/>
    </source>
</evidence>
<feature type="binding site" evidence="16">
    <location>
        <begin position="214"/>
        <end position="216"/>
    </location>
    <ligand>
        <name>substrate</name>
    </ligand>
</feature>
<dbReference type="SUPFAM" id="SSF50156">
    <property type="entry name" value="PDZ domain-like"/>
    <property type="match status" value="2"/>
</dbReference>
<evidence type="ECO:0000256" key="8">
    <source>
        <dbReference type="ARBA" id="ARBA00022729"/>
    </source>
</evidence>
<proteinExistence type="inferred from homology"/>
<dbReference type="GO" id="GO:0004252">
    <property type="term" value="F:serine-type endopeptidase activity"/>
    <property type="evidence" value="ECO:0007669"/>
    <property type="project" value="InterPro"/>
</dbReference>
<dbReference type="InterPro" id="IPR036034">
    <property type="entry name" value="PDZ_sf"/>
</dbReference>